<dbReference type="HOGENOM" id="CLU_041421_0_0_1"/>
<dbReference type="SMART" id="SM00060">
    <property type="entry name" value="FN3"/>
    <property type="match status" value="1"/>
</dbReference>
<dbReference type="PANTHER" id="PTHR35040">
    <property type="match status" value="1"/>
</dbReference>
<gene>
    <name evidence="2" type="ORF">OIDMADRAFT_125860</name>
</gene>
<proteinExistence type="predicted"/>
<dbReference type="Proteomes" id="UP000054321">
    <property type="component" value="Unassembled WGS sequence"/>
</dbReference>
<dbReference type="AlphaFoldDB" id="A0A0C3HBW6"/>
<evidence type="ECO:0000313" key="3">
    <source>
        <dbReference type="Proteomes" id="UP000054321"/>
    </source>
</evidence>
<dbReference type="InterPro" id="IPR013783">
    <property type="entry name" value="Ig-like_fold"/>
</dbReference>
<dbReference type="CDD" id="cd00063">
    <property type="entry name" value="FN3"/>
    <property type="match status" value="1"/>
</dbReference>
<dbReference type="InterPro" id="IPR003961">
    <property type="entry name" value="FN3_dom"/>
</dbReference>
<protein>
    <recommendedName>
        <fullName evidence="1">Fibronectin type-III domain-containing protein</fullName>
    </recommendedName>
</protein>
<accession>A0A0C3HBW6</accession>
<evidence type="ECO:0000313" key="2">
    <source>
        <dbReference type="EMBL" id="KIM99866.1"/>
    </source>
</evidence>
<dbReference type="InParanoid" id="A0A0C3HBW6"/>
<organism evidence="2 3">
    <name type="scientific">Oidiodendron maius (strain Zn)</name>
    <dbReference type="NCBI Taxonomy" id="913774"/>
    <lineage>
        <taxon>Eukaryota</taxon>
        <taxon>Fungi</taxon>
        <taxon>Dikarya</taxon>
        <taxon>Ascomycota</taxon>
        <taxon>Pezizomycotina</taxon>
        <taxon>Leotiomycetes</taxon>
        <taxon>Leotiomycetes incertae sedis</taxon>
        <taxon>Myxotrichaceae</taxon>
        <taxon>Oidiodendron</taxon>
    </lineage>
</organism>
<reference evidence="3" key="2">
    <citation type="submission" date="2015-01" db="EMBL/GenBank/DDBJ databases">
        <title>Evolutionary Origins and Diversification of the Mycorrhizal Mutualists.</title>
        <authorList>
            <consortium name="DOE Joint Genome Institute"/>
            <consortium name="Mycorrhizal Genomics Consortium"/>
            <person name="Kohler A."/>
            <person name="Kuo A."/>
            <person name="Nagy L.G."/>
            <person name="Floudas D."/>
            <person name="Copeland A."/>
            <person name="Barry K.W."/>
            <person name="Cichocki N."/>
            <person name="Veneault-Fourrey C."/>
            <person name="LaButti K."/>
            <person name="Lindquist E.A."/>
            <person name="Lipzen A."/>
            <person name="Lundell T."/>
            <person name="Morin E."/>
            <person name="Murat C."/>
            <person name="Riley R."/>
            <person name="Ohm R."/>
            <person name="Sun H."/>
            <person name="Tunlid A."/>
            <person name="Henrissat B."/>
            <person name="Grigoriev I.V."/>
            <person name="Hibbett D.S."/>
            <person name="Martin F."/>
        </authorList>
    </citation>
    <scope>NUCLEOTIDE SEQUENCE [LARGE SCALE GENOMIC DNA]</scope>
    <source>
        <strain evidence="3">Zn</strain>
    </source>
</reference>
<dbReference type="EMBL" id="KN832878">
    <property type="protein sequence ID" value="KIM99866.1"/>
    <property type="molecule type" value="Genomic_DNA"/>
</dbReference>
<dbReference type="PANTHER" id="PTHR35040:SF7">
    <property type="entry name" value="FIBRONECTIN TYPE-III DOMAIN-CONTAINING PROTEIN-RELATED"/>
    <property type="match status" value="1"/>
</dbReference>
<dbReference type="InterPro" id="IPR021986">
    <property type="entry name" value="Spherulin4"/>
</dbReference>
<dbReference type="Gene3D" id="2.60.40.10">
    <property type="entry name" value="Immunoglobulins"/>
    <property type="match status" value="1"/>
</dbReference>
<keyword evidence="3" id="KW-1185">Reference proteome</keyword>
<dbReference type="PROSITE" id="PS50853">
    <property type="entry name" value="FN3"/>
    <property type="match status" value="1"/>
</dbReference>
<dbReference type="Pfam" id="PF12138">
    <property type="entry name" value="Spherulin4"/>
    <property type="match status" value="1"/>
</dbReference>
<dbReference type="OrthoDB" id="1896086at2759"/>
<dbReference type="SUPFAM" id="SSF49265">
    <property type="entry name" value="Fibronectin type III"/>
    <property type="match status" value="1"/>
</dbReference>
<sequence length="528" mass="56096">MIYTSGAPINSSSPSGGDGQQVALASYIDPLGDPASWARMIGYPTNKLSVLVANVVNGPDSVTDPNWLNVIQQSAASGKKVLGYVRTGYLGVSEQQYKTRLNSIELADWVAQIEEDVDMWYNLYPGMMGGIFFDEGWNECGDNNEYSDLYEYITQSTKRKHPGAFTVLNPGTGVPQCFENSADTLLTSETSYETYTTAFVSNGWTPQDPRKIWHIIYDVPDGQGPAVAALALQRGAGLIEITNGVQPNPYDTLPADEYMQGVFNAITGGTPLDGGLNAGPGGVAASDAPSVFTVNSFEYSSVTLGWSSAPNAIGYRIYTINVDNQGQVFPSLDLPASMTGVTVGGLVPGTRAYQFQVGTIGGDGRESPVVHSVESGTEALPGSGYRVNNIKASPLAGSTTFQADVLVPYAFIRVFIWNGDDSCAQAPGWPINYTPGDYICAQYMVESGTLYSYNGAPGAFTWSWAIIGSVTPIQVGYTVTWNVPVGLSSANTSHFVIQAQGYNPLTNVFSPCGALTGAVTSSGAHCEN</sequence>
<name>A0A0C3HBW6_OIDMZ</name>
<dbReference type="STRING" id="913774.A0A0C3HBW6"/>
<dbReference type="InterPro" id="IPR036116">
    <property type="entry name" value="FN3_sf"/>
</dbReference>
<evidence type="ECO:0000259" key="1">
    <source>
        <dbReference type="PROSITE" id="PS50853"/>
    </source>
</evidence>
<reference evidence="2 3" key="1">
    <citation type="submission" date="2014-04" db="EMBL/GenBank/DDBJ databases">
        <authorList>
            <consortium name="DOE Joint Genome Institute"/>
            <person name="Kuo A."/>
            <person name="Martino E."/>
            <person name="Perotto S."/>
            <person name="Kohler A."/>
            <person name="Nagy L.G."/>
            <person name="Floudas D."/>
            <person name="Copeland A."/>
            <person name="Barry K.W."/>
            <person name="Cichocki N."/>
            <person name="Veneault-Fourrey C."/>
            <person name="LaButti K."/>
            <person name="Lindquist E.A."/>
            <person name="Lipzen A."/>
            <person name="Lundell T."/>
            <person name="Morin E."/>
            <person name="Murat C."/>
            <person name="Sun H."/>
            <person name="Tunlid A."/>
            <person name="Henrissat B."/>
            <person name="Grigoriev I.V."/>
            <person name="Hibbett D.S."/>
            <person name="Martin F."/>
            <person name="Nordberg H.P."/>
            <person name="Cantor M.N."/>
            <person name="Hua S.X."/>
        </authorList>
    </citation>
    <scope>NUCLEOTIDE SEQUENCE [LARGE SCALE GENOMIC DNA]</scope>
    <source>
        <strain evidence="2 3">Zn</strain>
    </source>
</reference>
<feature type="domain" description="Fibronectin type-III" evidence="1">
    <location>
        <begin position="288"/>
        <end position="382"/>
    </location>
</feature>